<proteinExistence type="predicted"/>
<gene>
    <name evidence="1" type="ORF">PORY_001728</name>
</gene>
<sequence>MQRFIYNSNVFFSRRFSKICRYYVNNSVERPFYQITRHFGKTGRICSDISINDKKTYVSKYKKSLKWFFYISSFPAIVILAGTIYAEVYKDKCWFSEWFYQRFPLIEHFFLTIRDLGFYERYPDAKKAIEDMKKEEQGSGTVDTIEEMFIEKQCMFSKKTENLTQTTKNEISEDSTPFNNDESPIQTSEKPKASSQSTPCIDSNNISESEETNSSSTNVPPESFSTVLSSVESKVDFSAMFSALSSLISPNQTIHPFIQSLVESMSSILIVAQTPDSTKTFDTLFESLKTDIASLNTVLQQTDDQIKAKIDQKLLEQKEKFDDFSKSQEIALQTQLTNQETYWMSILQQEYERLADTYSKRLEEELKKQEELNEKKLKNELIQQAIELQRRWIREMKARVEEQRGKRLGQLESLYKRVKQLEYTFTKAKAFSEGAIHVQRLQVALQALRRIVEDPQQKPFTKELYVLKDLSQQDELMQAAIGTIQRETHEQGIMSKNQLTDRFYYLANEIHKVSLCSDYTGVFGYIISRILGFFMFRKTGKIDGDNVQHILARTEVYLEKNNLNAAARELNQLKGIPKKLASDWLKHARQNLEVIQALNNFSILFQLAFPNTTTREKSADATRCIFNTMLLYPDSRDIFIENNGIQHIMKEYTNFLNFSLTCEKYFEYFETYLKSCSTWSKQSVFTIQEYMKLLFNLIRNEHAESLINTPSLIRLLNLSLSHPNHQQLTFEIINCLLNLPITEFFNPENRPEYFIEQLLKILDTLLSSIDLGIHSNDPPSSVNLDVVETKILSLVTFLRKILKNSTESIEALLVSRLLPQNKDREHILGRDNTLSSRALRAMTVPSPLIRESISWLLFELNHSEETRFINSIGFGYASGFLISQGIPFTSPDSNDFQATHGINPITGQTLEAERMALPNLPEMTEEEKERDAERLFVMFQRLEKNGILSVKNPIRDALESGRLPE</sequence>
<dbReference type="Proteomes" id="UP000768646">
    <property type="component" value="Unassembled WGS sequence"/>
</dbReference>
<name>A0ACB7CBV2_9ASCO</name>
<protein>
    <submittedName>
        <fullName evidence="1">Uncharacterized protein</fullName>
    </submittedName>
</protein>
<evidence type="ECO:0000313" key="1">
    <source>
        <dbReference type="EMBL" id="KAG4305053.1"/>
    </source>
</evidence>
<evidence type="ECO:0000313" key="2">
    <source>
        <dbReference type="Proteomes" id="UP000768646"/>
    </source>
</evidence>
<organism evidence="1 2">
    <name type="scientific">Pneumocystis oryctolagi</name>
    <dbReference type="NCBI Taxonomy" id="42067"/>
    <lineage>
        <taxon>Eukaryota</taxon>
        <taxon>Fungi</taxon>
        <taxon>Dikarya</taxon>
        <taxon>Ascomycota</taxon>
        <taxon>Taphrinomycotina</taxon>
        <taxon>Pneumocystomycetes</taxon>
        <taxon>Pneumocystaceae</taxon>
        <taxon>Pneumocystis</taxon>
    </lineage>
</organism>
<comment type="caution">
    <text evidence="1">The sequence shown here is derived from an EMBL/GenBank/DDBJ whole genome shotgun (WGS) entry which is preliminary data.</text>
</comment>
<reference evidence="1 2" key="1">
    <citation type="journal article" date="2021" name="Commun. Biol.">
        <title>Genomic insights into the host specific adaptation of the Pneumocystis genus.</title>
        <authorList>
            <person name="Cisse O.H."/>
            <person name="Ma L."/>
            <person name="Dekker J.P."/>
            <person name="Khil P.P."/>
            <person name="Youn J.-H."/>
            <person name="Brenchley J.M."/>
            <person name="Blair R."/>
            <person name="Pahar B."/>
            <person name="Chabe M."/>
            <person name="Van Rompay K.K.A."/>
            <person name="Keesler R."/>
            <person name="Sukura A."/>
            <person name="Hirsch V."/>
            <person name="Kutty G."/>
            <person name="Liu Y."/>
            <person name="Peng L."/>
            <person name="Chen J."/>
            <person name="Song J."/>
            <person name="Weissenbacher-Lang C."/>
            <person name="Xu J."/>
            <person name="Upham N.S."/>
            <person name="Stajich J.E."/>
            <person name="Cuomo C.A."/>
            <person name="Cushion M.T."/>
            <person name="Kovacs J.A."/>
        </authorList>
    </citation>
    <scope>NUCLEOTIDE SEQUENCE [LARGE SCALE GENOMIC DNA]</scope>
    <source>
        <strain evidence="1 2">RABM</strain>
    </source>
</reference>
<dbReference type="EMBL" id="JABTEG010000005">
    <property type="protein sequence ID" value="KAG4305053.1"/>
    <property type="molecule type" value="Genomic_DNA"/>
</dbReference>
<accession>A0ACB7CBV2</accession>
<keyword evidence="2" id="KW-1185">Reference proteome</keyword>